<dbReference type="InterPro" id="IPR050570">
    <property type="entry name" value="Cell_wall_metabolism_enzyme"/>
</dbReference>
<keyword evidence="4" id="KW-1185">Reference proteome</keyword>
<dbReference type="SUPFAM" id="SSF51261">
    <property type="entry name" value="Duplicated hybrid motif"/>
    <property type="match status" value="1"/>
</dbReference>
<feature type="domain" description="M23ase beta-sheet core" evidence="2">
    <location>
        <begin position="305"/>
        <end position="397"/>
    </location>
</feature>
<dbReference type="SUPFAM" id="SSF69304">
    <property type="entry name" value="Tricorn protease N-terminal domain"/>
    <property type="match status" value="1"/>
</dbReference>
<dbReference type="GO" id="GO:0016787">
    <property type="term" value="F:hydrolase activity"/>
    <property type="evidence" value="ECO:0007669"/>
    <property type="project" value="UniProtKB-KW"/>
</dbReference>
<dbReference type="PANTHER" id="PTHR21666:SF270">
    <property type="entry name" value="MUREIN HYDROLASE ACTIVATOR ENVC"/>
    <property type="match status" value="1"/>
</dbReference>
<dbReference type="CDD" id="cd12797">
    <property type="entry name" value="M23_peptidase"/>
    <property type="match status" value="1"/>
</dbReference>
<dbReference type="Proteomes" id="UP001597344">
    <property type="component" value="Unassembled WGS sequence"/>
</dbReference>
<name>A0ABW5B0T1_9FLAO</name>
<gene>
    <name evidence="3" type="ORF">ACFSJT_16735</name>
</gene>
<feature type="region of interest" description="Disordered" evidence="1">
    <location>
        <begin position="400"/>
        <end position="459"/>
    </location>
</feature>
<feature type="compositionally biased region" description="Low complexity" evidence="1">
    <location>
        <begin position="433"/>
        <end position="446"/>
    </location>
</feature>
<evidence type="ECO:0000259" key="2">
    <source>
        <dbReference type="Pfam" id="PF01551"/>
    </source>
</evidence>
<protein>
    <submittedName>
        <fullName evidence="3">M23 family metallopeptidase</fullName>
        <ecNumber evidence="3">3.4.24.-</ecNumber>
    </submittedName>
</protein>
<dbReference type="RefSeq" id="WP_378321490.1">
    <property type="nucleotide sequence ID" value="NZ_JBHUHY010000017.1"/>
</dbReference>
<dbReference type="InterPro" id="IPR011055">
    <property type="entry name" value="Dup_hybrid_motif"/>
</dbReference>
<dbReference type="PANTHER" id="PTHR21666">
    <property type="entry name" value="PEPTIDASE-RELATED"/>
    <property type="match status" value="1"/>
</dbReference>
<keyword evidence="3" id="KW-0378">Hydrolase</keyword>
<dbReference type="EC" id="3.4.24.-" evidence="3"/>
<feature type="non-terminal residue" evidence="3">
    <location>
        <position position="508"/>
    </location>
</feature>
<feature type="compositionally biased region" description="Polar residues" evidence="1">
    <location>
        <begin position="447"/>
        <end position="459"/>
    </location>
</feature>
<dbReference type="Pfam" id="PF01551">
    <property type="entry name" value="Peptidase_M23"/>
    <property type="match status" value="1"/>
</dbReference>
<reference evidence="4" key="1">
    <citation type="journal article" date="2019" name="Int. J. Syst. Evol. Microbiol.">
        <title>The Global Catalogue of Microorganisms (GCM) 10K type strain sequencing project: providing services to taxonomists for standard genome sequencing and annotation.</title>
        <authorList>
            <consortium name="The Broad Institute Genomics Platform"/>
            <consortium name="The Broad Institute Genome Sequencing Center for Infectious Disease"/>
            <person name="Wu L."/>
            <person name="Ma J."/>
        </authorList>
    </citation>
    <scope>NUCLEOTIDE SEQUENCE [LARGE SCALE GENOMIC DNA]</scope>
    <source>
        <strain evidence="4">DT92</strain>
    </source>
</reference>
<dbReference type="EMBL" id="JBHUHY010000017">
    <property type="protein sequence ID" value="MFD2188455.1"/>
    <property type="molecule type" value="Genomic_DNA"/>
</dbReference>
<proteinExistence type="predicted"/>
<dbReference type="InterPro" id="IPR016047">
    <property type="entry name" value="M23ase_b-sheet_dom"/>
</dbReference>
<dbReference type="Gene3D" id="2.70.70.10">
    <property type="entry name" value="Glucose Permease (Domain IIA)"/>
    <property type="match status" value="1"/>
</dbReference>
<comment type="caution">
    <text evidence="3">The sequence shown here is derived from an EMBL/GenBank/DDBJ whole genome shotgun (WGS) entry which is preliminary data.</text>
</comment>
<sequence>MKTFTQKCALLLLIYTSVLQSQELIIQKNQELFTVNPLEQKLSLFQDKKQSIAHEQLISLDNIAYYTDQISQDFKVIKGYDLFQGLQSPFNSNLWVYLEREQIGGAFKLNKINISQRKKSVLINKKNTARKELAYRPIAWTQNPNKIYVEGIFLDTANEHEGIWILDLKSGILERLKIPFNYMRTPLLSPNRDHFYFLSTMDKKIDLLHGNTDIILEYDINTKKTKTIAQEKGEYLQIIGWKDQVTIQKKSNVQAKFSNLSYYLPWDAGVDLCVSRHGTPGPVGSHTNVGRCNRFGPGGHHGYAAVDFATSLSSDQNVRASASGVVSFSGVSGSLSSGYGRLVIIRHSDGTRTYYAHNKTLLVSQGQSVSRGQIIAKEGTTGGSTGDHIHFEWRAAGGNASTKGRFTGIGEPRQDYRYRSNNTTGTTPPPPSTDTTAPTTSISASGGNTQTGDFTANFNDNDNVGVTRRFYQALEKYGDNWYANRGNGFFNDNCNVLYSGYTIGPGNW</sequence>
<evidence type="ECO:0000313" key="3">
    <source>
        <dbReference type="EMBL" id="MFD2188455.1"/>
    </source>
</evidence>
<evidence type="ECO:0000256" key="1">
    <source>
        <dbReference type="SAM" id="MobiDB-lite"/>
    </source>
</evidence>
<organism evidence="3 4">
    <name type="scientific">Aquimarina celericrescens</name>
    <dbReference type="NCBI Taxonomy" id="1964542"/>
    <lineage>
        <taxon>Bacteria</taxon>
        <taxon>Pseudomonadati</taxon>
        <taxon>Bacteroidota</taxon>
        <taxon>Flavobacteriia</taxon>
        <taxon>Flavobacteriales</taxon>
        <taxon>Flavobacteriaceae</taxon>
        <taxon>Aquimarina</taxon>
    </lineage>
</organism>
<accession>A0ABW5B0T1</accession>
<evidence type="ECO:0000313" key="4">
    <source>
        <dbReference type="Proteomes" id="UP001597344"/>
    </source>
</evidence>